<gene>
    <name evidence="3" type="ORF">SPRG_19781</name>
</gene>
<reference evidence="3 4" key="1">
    <citation type="journal article" date="2013" name="PLoS Genet.">
        <title>Distinctive expansion of potential virulence genes in the genome of the oomycete fish pathogen Saprolegnia parasitica.</title>
        <authorList>
            <person name="Jiang R.H."/>
            <person name="de Bruijn I."/>
            <person name="Haas B.J."/>
            <person name="Belmonte R."/>
            <person name="Lobach L."/>
            <person name="Christie J."/>
            <person name="van den Ackerveken G."/>
            <person name="Bottin A."/>
            <person name="Bulone V."/>
            <person name="Diaz-Moreno S.M."/>
            <person name="Dumas B."/>
            <person name="Fan L."/>
            <person name="Gaulin E."/>
            <person name="Govers F."/>
            <person name="Grenville-Briggs L.J."/>
            <person name="Horner N.R."/>
            <person name="Levin J.Z."/>
            <person name="Mammella M."/>
            <person name="Meijer H.J."/>
            <person name="Morris P."/>
            <person name="Nusbaum C."/>
            <person name="Oome S."/>
            <person name="Phillips A.J."/>
            <person name="van Rooyen D."/>
            <person name="Rzeszutek E."/>
            <person name="Saraiva M."/>
            <person name="Secombes C.J."/>
            <person name="Seidl M.F."/>
            <person name="Snel B."/>
            <person name="Stassen J.H."/>
            <person name="Sykes S."/>
            <person name="Tripathy S."/>
            <person name="van den Berg H."/>
            <person name="Vega-Arreguin J.C."/>
            <person name="Wawra S."/>
            <person name="Young S.K."/>
            <person name="Zeng Q."/>
            <person name="Dieguez-Uribeondo J."/>
            <person name="Russ C."/>
            <person name="Tyler B.M."/>
            <person name="van West P."/>
        </authorList>
    </citation>
    <scope>NUCLEOTIDE SEQUENCE [LARGE SCALE GENOMIC DNA]</scope>
    <source>
        <strain evidence="3 4">CBS 223.65</strain>
    </source>
</reference>
<dbReference type="VEuPathDB" id="FungiDB:SPRG_19781"/>
<feature type="domain" description="C2" evidence="2">
    <location>
        <begin position="350"/>
        <end position="468"/>
    </location>
</feature>
<dbReference type="PANTHER" id="PTHR47052:SF3">
    <property type="entry name" value="INGRESSION PROTEIN 1"/>
    <property type="match status" value="1"/>
</dbReference>
<evidence type="ECO:0000313" key="4">
    <source>
        <dbReference type="Proteomes" id="UP000030745"/>
    </source>
</evidence>
<dbReference type="Pfam" id="PF00168">
    <property type="entry name" value="C2"/>
    <property type="match status" value="1"/>
</dbReference>
<name>A0A067CIB0_SAPPC</name>
<organism evidence="3 4">
    <name type="scientific">Saprolegnia parasitica (strain CBS 223.65)</name>
    <dbReference type="NCBI Taxonomy" id="695850"/>
    <lineage>
        <taxon>Eukaryota</taxon>
        <taxon>Sar</taxon>
        <taxon>Stramenopiles</taxon>
        <taxon>Oomycota</taxon>
        <taxon>Saprolegniomycetes</taxon>
        <taxon>Saprolegniales</taxon>
        <taxon>Saprolegniaceae</taxon>
        <taxon>Saprolegnia</taxon>
    </lineage>
</organism>
<dbReference type="Proteomes" id="UP000030745">
    <property type="component" value="Unassembled WGS sequence"/>
</dbReference>
<feature type="region of interest" description="Disordered" evidence="1">
    <location>
        <begin position="492"/>
        <end position="592"/>
    </location>
</feature>
<dbReference type="CDD" id="cd00030">
    <property type="entry name" value="C2"/>
    <property type="match status" value="1"/>
</dbReference>
<dbReference type="SMART" id="SM00239">
    <property type="entry name" value="C2"/>
    <property type="match status" value="1"/>
</dbReference>
<sequence length="592" mass="65925">MPSAPTTAPIHAQHLNTEKDLLVTRLQQELTAIKQKLVEQSEELVQVRSSNLKLQEMLKKKEKDLQSVFAVMREGNTQGAAKRRKEITDRLVNELQQKVHHAEALAQARKLELDELKYSCKSLRLQELHIQAQEYYKEVQRLRDALAAQPATTPSPRKETRLQANNVEPETTLPVPKKEPVPQPIALPKTDVSASKFVKRKKQAVIEAEYRRQCRIAELAAQCEMEENIPRQAKRLAKQAAVEAAAREPPKQFETTPSEPKIQVAPPTVTMATPEVLPTEPSRCLQPAWTCPVCLSSTNRNGSMCETCGTARPSTEANTLVLCSICTHRPATHCSECAPPVVETPWPHIKPAQSSLLASSIQVSQRTYDALLVTIECARGLYDAQWVGKQDPYCFVTCGDVSFRTRTHADGGRDPAWHQELTFPPSCLDALMAIEIKDENYVHHDGYIGCCELPATAWHLSDVTNVWLPVQHHDTRVGELCVSIRKSLAAPKQEPKASSKSVVEETAADDEDEDSRAPVQDTRDVTPPPTDLVADSVDMDDDIPDVAKEEAPLEEEPVEEMSEDHAIAVPEMSTEHADEEDISTIVWTMPTD</sequence>
<dbReference type="InterPro" id="IPR035892">
    <property type="entry name" value="C2_domain_sf"/>
</dbReference>
<dbReference type="InterPro" id="IPR000008">
    <property type="entry name" value="C2_dom"/>
</dbReference>
<evidence type="ECO:0000256" key="1">
    <source>
        <dbReference type="SAM" id="MobiDB-lite"/>
    </source>
</evidence>
<accession>A0A067CIB0</accession>
<dbReference type="Gene3D" id="2.60.40.150">
    <property type="entry name" value="C2 domain"/>
    <property type="match status" value="1"/>
</dbReference>
<proteinExistence type="predicted"/>
<dbReference type="EMBL" id="KK583202">
    <property type="protein sequence ID" value="KDO30223.1"/>
    <property type="molecule type" value="Genomic_DNA"/>
</dbReference>
<dbReference type="PANTHER" id="PTHR47052">
    <property type="entry name" value="CONSERVED SERINE PROLINE-RICH PROTEIN (AFU_ORTHOLOGUE AFUA_2G01790)"/>
    <property type="match status" value="1"/>
</dbReference>
<evidence type="ECO:0000313" key="3">
    <source>
        <dbReference type="EMBL" id="KDO30223.1"/>
    </source>
</evidence>
<dbReference type="InterPro" id="IPR052981">
    <property type="entry name" value="Ingression_C2_domain"/>
</dbReference>
<dbReference type="SUPFAM" id="SSF49562">
    <property type="entry name" value="C2 domain (Calcium/lipid-binding domain, CaLB)"/>
    <property type="match status" value="1"/>
</dbReference>
<dbReference type="PROSITE" id="PS50004">
    <property type="entry name" value="C2"/>
    <property type="match status" value="1"/>
</dbReference>
<keyword evidence="4" id="KW-1185">Reference proteome</keyword>
<dbReference type="KEGG" id="spar:SPRG_19781"/>
<evidence type="ECO:0000259" key="2">
    <source>
        <dbReference type="PROSITE" id="PS50004"/>
    </source>
</evidence>
<dbReference type="GeneID" id="24141062"/>
<feature type="region of interest" description="Disordered" evidence="1">
    <location>
        <begin position="148"/>
        <end position="186"/>
    </location>
</feature>
<dbReference type="RefSeq" id="XP_012199034.1">
    <property type="nucleotide sequence ID" value="XM_012343644.1"/>
</dbReference>
<feature type="compositionally biased region" description="Acidic residues" evidence="1">
    <location>
        <begin position="552"/>
        <end position="562"/>
    </location>
</feature>
<dbReference type="OrthoDB" id="79492at2759"/>
<dbReference type="AlphaFoldDB" id="A0A067CIB0"/>
<protein>
    <recommendedName>
        <fullName evidence="2">C2 domain-containing protein</fullName>
    </recommendedName>
</protein>